<organism evidence="3">
    <name type="scientific">Spongospora subterranea</name>
    <dbReference type="NCBI Taxonomy" id="70186"/>
    <lineage>
        <taxon>Eukaryota</taxon>
        <taxon>Sar</taxon>
        <taxon>Rhizaria</taxon>
        <taxon>Endomyxa</taxon>
        <taxon>Phytomyxea</taxon>
        <taxon>Plasmodiophorida</taxon>
        <taxon>Plasmodiophoridae</taxon>
        <taxon>Spongospora</taxon>
    </lineage>
</organism>
<protein>
    <recommendedName>
        <fullName evidence="2">Vacuolar import/degradation Vid27 C-terminal domain-containing protein</fullName>
    </recommendedName>
</protein>
<dbReference type="PANTHER" id="PTHR31913">
    <property type="entry name" value="VACUOLAR IMPORT AND DEGRADATION PROTEIN 27"/>
    <property type="match status" value="1"/>
</dbReference>
<name>A0A0H5RKE0_9EUKA</name>
<evidence type="ECO:0000259" key="2">
    <source>
        <dbReference type="Pfam" id="PF08553"/>
    </source>
</evidence>
<dbReference type="AlphaFoldDB" id="A0A0H5RKE0"/>
<feature type="region of interest" description="Disordered" evidence="1">
    <location>
        <begin position="180"/>
        <end position="223"/>
    </location>
</feature>
<evidence type="ECO:0000256" key="1">
    <source>
        <dbReference type="SAM" id="MobiDB-lite"/>
    </source>
</evidence>
<dbReference type="InterPro" id="IPR040458">
    <property type="entry name" value="Vid27"/>
</dbReference>
<dbReference type="PANTHER" id="PTHR31913:SF0">
    <property type="entry name" value="VACUOLAR IMPORT AND DEGRADATION PROTEIN 27"/>
    <property type="match status" value="1"/>
</dbReference>
<evidence type="ECO:0000313" key="3">
    <source>
        <dbReference type="EMBL" id="CRZ09199.1"/>
    </source>
</evidence>
<dbReference type="Pfam" id="PF08553">
    <property type="entry name" value="VID27"/>
    <property type="match status" value="1"/>
</dbReference>
<dbReference type="SUPFAM" id="SSF50998">
    <property type="entry name" value="Quinoprotein alcohol dehydrogenase-like"/>
    <property type="match status" value="1"/>
</dbReference>
<feature type="compositionally biased region" description="Basic and acidic residues" evidence="1">
    <location>
        <begin position="32"/>
        <end position="42"/>
    </location>
</feature>
<dbReference type="InterPro" id="IPR015943">
    <property type="entry name" value="WD40/YVTN_repeat-like_dom_sf"/>
</dbReference>
<accession>A0A0H5RKE0</accession>
<dbReference type="EMBL" id="HACM01008757">
    <property type="protein sequence ID" value="CRZ09199.1"/>
    <property type="molecule type" value="Transcribed_RNA"/>
</dbReference>
<proteinExistence type="predicted"/>
<feature type="region of interest" description="Disordered" evidence="1">
    <location>
        <begin position="32"/>
        <end position="51"/>
    </location>
</feature>
<sequence length="556" mass="62084">MFAWLFSNRADTENGDVEERSSTTVESYADTVGERASGDHAPRPIGDASGSLTKYSEETGLFSTVLEVAYVHITPTVDPLKSFANTFSVYDEHGHVQVTQNLDHGMQIQFNKKDHSMVWILPMGDELDDELVTLGFTFDDPITEDSFKLLIATKLYESSRQESFVKTVKAQDQDWVLGSHAQVDEDAEVEDPMEVVSESEEENDESSHPRTPSRVSKDSSNAKNSHLAIGMGLDRSYVVRGPHIGVFKHGRDGMNHLATFDQVKGSDGTVFSPTKIMLHDRDRKMLMLRPDRLNSVVELDLETQQVVQEYQAEDETTIRDLGPHSRYSQMTGTELITGLNKNSVFAMDPRLNSQNKKVKGFSYAANPHLSCVAATGNAQYAFGSDKGEIRMFSDVGKRAKTLLPGLGHAITAIDTSEDGKWVLATTDRYIMLISAETSDGRTGFDVSLGKSKPVPIKLQLKPQDMVKYRIREVCFRKANFDMGEGKKEQWIVSATGNLLITWNMKNVLRGRINDYTVKVYDEAVVADQFRYGHSDIVVALPDDVKRAHFHPKKSNA</sequence>
<dbReference type="GO" id="GO:0005737">
    <property type="term" value="C:cytoplasm"/>
    <property type="evidence" value="ECO:0007669"/>
    <property type="project" value="TreeGrafter"/>
</dbReference>
<dbReference type="GO" id="GO:0005634">
    <property type="term" value="C:nucleus"/>
    <property type="evidence" value="ECO:0007669"/>
    <property type="project" value="TreeGrafter"/>
</dbReference>
<dbReference type="Gene3D" id="2.130.10.10">
    <property type="entry name" value="YVTN repeat-like/Quinoprotein amine dehydrogenase"/>
    <property type="match status" value="1"/>
</dbReference>
<feature type="compositionally biased region" description="Acidic residues" evidence="1">
    <location>
        <begin position="184"/>
        <end position="204"/>
    </location>
</feature>
<feature type="domain" description="Vacuolar import/degradation Vid27 C-terminal" evidence="2">
    <location>
        <begin position="223"/>
        <end position="547"/>
    </location>
</feature>
<reference evidence="3" key="1">
    <citation type="submission" date="2015-04" db="EMBL/GenBank/DDBJ databases">
        <title>The genome sequence of the plant pathogenic Rhizarian Plasmodiophora brassicae reveals insights in its biotrophic life cycle and the origin of chitin synthesis.</title>
        <authorList>
            <person name="Schwelm A."/>
            <person name="Fogelqvist J."/>
            <person name="Knaust A."/>
            <person name="Julke S."/>
            <person name="Lilja T."/>
            <person name="Dhandapani V."/>
            <person name="Bonilla-Rosso G."/>
            <person name="Karlsson M."/>
            <person name="Shevchenko A."/>
            <person name="Choi S.R."/>
            <person name="Kim H.G."/>
            <person name="Park J.Y."/>
            <person name="Lim Y.P."/>
            <person name="Ludwig-Muller J."/>
            <person name="Dixelius C."/>
        </authorList>
    </citation>
    <scope>NUCLEOTIDE SEQUENCE</scope>
    <source>
        <tissue evidence="3">Potato root galls</tissue>
    </source>
</reference>
<feature type="compositionally biased region" description="Polar residues" evidence="1">
    <location>
        <begin position="209"/>
        <end position="223"/>
    </location>
</feature>
<dbReference type="InterPro" id="IPR011047">
    <property type="entry name" value="Quinoprotein_ADH-like_sf"/>
</dbReference>
<dbReference type="InterPro" id="IPR013863">
    <property type="entry name" value="VID27_C"/>
</dbReference>